<evidence type="ECO:0000256" key="4">
    <source>
        <dbReference type="ARBA" id="ARBA00022475"/>
    </source>
</evidence>
<proteinExistence type="inferred from homology"/>
<evidence type="ECO:0000256" key="6">
    <source>
        <dbReference type="ARBA" id="ARBA00022989"/>
    </source>
</evidence>
<feature type="transmembrane region" description="Helical" evidence="9">
    <location>
        <begin position="51"/>
        <end position="71"/>
    </location>
</feature>
<comment type="similarity">
    <text evidence="2 8">Belongs to the nucleobase:cation symporter-2 (NCS2) (TC 2.A.40) family. Azg-like subfamily.</text>
</comment>
<evidence type="ECO:0000313" key="11">
    <source>
        <dbReference type="Proteomes" id="UP000009881"/>
    </source>
</evidence>
<dbReference type="PANTHER" id="PTHR43337">
    <property type="entry name" value="XANTHINE/URACIL PERMEASE C887.17-RELATED"/>
    <property type="match status" value="1"/>
</dbReference>
<dbReference type="Proteomes" id="UP000009881">
    <property type="component" value="Unassembled WGS sequence"/>
</dbReference>
<dbReference type="EMBL" id="ANHY01000007">
    <property type="protein sequence ID" value="EKV30835.1"/>
    <property type="molecule type" value="Genomic_DNA"/>
</dbReference>
<evidence type="ECO:0000313" key="10">
    <source>
        <dbReference type="EMBL" id="EKV30835.1"/>
    </source>
</evidence>
<evidence type="ECO:0000256" key="1">
    <source>
        <dbReference type="ARBA" id="ARBA00004651"/>
    </source>
</evidence>
<evidence type="ECO:0000256" key="3">
    <source>
        <dbReference type="ARBA" id="ARBA00022448"/>
    </source>
</evidence>
<evidence type="ECO:0000256" key="8">
    <source>
        <dbReference type="PIRNR" id="PIRNR005353"/>
    </source>
</evidence>
<keyword evidence="6 8" id="KW-1133">Transmembrane helix</keyword>
<feature type="transmembrane region" description="Helical" evidence="9">
    <location>
        <begin position="20"/>
        <end position="39"/>
    </location>
</feature>
<dbReference type="GO" id="GO:0005886">
    <property type="term" value="C:plasma membrane"/>
    <property type="evidence" value="ECO:0007669"/>
    <property type="project" value="UniProtKB-SubCell"/>
</dbReference>
<dbReference type="InterPro" id="IPR026033">
    <property type="entry name" value="Azg-like_bact_archaea"/>
</dbReference>
<evidence type="ECO:0000256" key="5">
    <source>
        <dbReference type="ARBA" id="ARBA00022692"/>
    </source>
</evidence>
<keyword evidence="5 8" id="KW-0812">Transmembrane</keyword>
<comment type="subcellular location">
    <subcellularLocation>
        <location evidence="1 8">Cell membrane</location>
        <topology evidence="1 8">Multi-pass membrane protein</topology>
    </subcellularLocation>
</comment>
<accession>K9GXU4</accession>
<evidence type="ECO:0000256" key="7">
    <source>
        <dbReference type="ARBA" id="ARBA00023136"/>
    </source>
</evidence>
<dbReference type="InterPro" id="IPR006043">
    <property type="entry name" value="NCS2"/>
</dbReference>
<evidence type="ECO:0000256" key="9">
    <source>
        <dbReference type="SAM" id="Phobius"/>
    </source>
</evidence>
<feature type="transmembrane region" description="Helical" evidence="9">
    <location>
        <begin position="167"/>
        <end position="185"/>
    </location>
</feature>
<dbReference type="GO" id="GO:0005345">
    <property type="term" value="F:purine nucleobase transmembrane transporter activity"/>
    <property type="evidence" value="ECO:0007669"/>
    <property type="project" value="TreeGrafter"/>
</dbReference>
<sequence length="429" mass="44411">MLDRLFGLTDHGTTVKREVMAGATTFLTMAYIVFVNPSILADAGIDRDAAFVATCLAAAFGSAVMGLWANYPIALAPGMGVNAFFAYSIVLGMGYSWQIALGAVFWSGVVFVILSLAKVREAIINAIPQSLKMAIAAGIGFFLGSIGLTNAGIIVANEATFVGPGDLTSAPVLLAVFSFVVMVALDHRKVPGAIIIGILLTTAIAVLLGFQDMGGVASLPPSVEPTFLQMDIMGALEIGLVTVILSLLFIDMFDTAGTLIATSHAAGLLDEQGRLPRMSRALLADSSATVVGAGLGTSTTTSYIESLSGIRAGGRTGLTAVVVAGLFLLALFLAPLAGTVPAYATAAALVYVACLMAGSLREVDWHDVTEFAPAVVTALSMPLTFSISEGIGFGFIVFVLIKVLAGRWGDLNPIGVIVALLFAMKFAYL</sequence>
<dbReference type="PIRSF" id="PIRSF005353">
    <property type="entry name" value="PbuG"/>
    <property type="match status" value="1"/>
</dbReference>
<dbReference type="InterPro" id="IPR045018">
    <property type="entry name" value="Azg-like"/>
</dbReference>
<comment type="caution">
    <text evidence="10">The sequence shown here is derived from an EMBL/GenBank/DDBJ whole genome shotgun (WGS) entry which is preliminary data.</text>
</comment>
<dbReference type="AlphaFoldDB" id="K9GXU4"/>
<dbReference type="PANTHER" id="PTHR43337:SF1">
    <property type="entry name" value="XANTHINE_URACIL PERMEASE C887.17-RELATED"/>
    <property type="match status" value="1"/>
</dbReference>
<feature type="transmembrane region" description="Helical" evidence="9">
    <location>
        <begin position="230"/>
        <end position="250"/>
    </location>
</feature>
<feature type="transmembrane region" description="Helical" evidence="9">
    <location>
        <begin position="134"/>
        <end position="155"/>
    </location>
</feature>
<protein>
    <submittedName>
        <fullName evidence="10">Xanthine/uracil/thiamine/ascorbate permease family protein</fullName>
    </submittedName>
</protein>
<keyword evidence="11" id="KW-1185">Reference proteome</keyword>
<dbReference type="RefSeq" id="WP_009540280.1">
    <property type="nucleotide sequence ID" value="NZ_ANHY01000007.1"/>
</dbReference>
<organism evidence="10 11">
    <name type="scientific">Caenispirillum salinarum AK4</name>
    <dbReference type="NCBI Taxonomy" id="1238182"/>
    <lineage>
        <taxon>Bacteria</taxon>
        <taxon>Pseudomonadati</taxon>
        <taxon>Pseudomonadota</taxon>
        <taxon>Alphaproteobacteria</taxon>
        <taxon>Rhodospirillales</taxon>
        <taxon>Novispirillaceae</taxon>
        <taxon>Caenispirillum</taxon>
    </lineage>
</organism>
<feature type="transmembrane region" description="Helical" evidence="9">
    <location>
        <begin position="411"/>
        <end position="428"/>
    </location>
</feature>
<dbReference type="OrthoDB" id="9808458at2"/>
<gene>
    <name evidence="10" type="ORF">C882_4172</name>
</gene>
<dbReference type="Pfam" id="PF00860">
    <property type="entry name" value="Xan_ur_permease"/>
    <property type="match status" value="1"/>
</dbReference>
<feature type="transmembrane region" description="Helical" evidence="9">
    <location>
        <begin position="192"/>
        <end position="210"/>
    </location>
</feature>
<dbReference type="STRING" id="1238182.C882_4172"/>
<feature type="transmembrane region" description="Helical" evidence="9">
    <location>
        <begin position="83"/>
        <end position="114"/>
    </location>
</feature>
<name>K9GXU4_9PROT</name>
<keyword evidence="4 8" id="KW-1003">Cell membrane</keyword>
<keyword evidence="7 8" id="KW-0472">Membrane</keyword>
<feature type="transmembrane region" description="Helical" evidence="9">
    <location>
        <begin position="316"/>
        <end position="334"/>
    </location>
</feature>
<feature type="transmembrane region" description="Helical" evidence="9">
    <location>
        <begin position="372"/>
        <end position="405"/>
    </location>
</feature>
<reference evidence="10 11" key="1">
    <citation type="journal article" date="2013" name="Genome Announc.">
        <title>Draft Genome Sequence of an Alphaproteobacterium, Caenispirillum salinarum AK4(T), Isolated from a Solar Saltern.</title>
        <authorList>
            <person name="Khatri I."/>
            <person name="Singh A."/>
            <person name="Korpole S."/>
            <person name="Pinnaka A.K."/>
            <person name="Subramanian S."/>
        </authorList>
    </citation>
    <scope>NUCLEOTIDE SEQUENCE [LARGE SCALE GENOMIC DNA]</scope>
    <source>
        <strain evidence="10 11">AK4</strain>
    </source>
</reference>
<evidence type="ECO:0000256" key="2">
    <source>
        <dbReference type="ARBA" id="ARBA00005697"/>
    </source>
</evidence>
<keyword evidence="3 8" id="KW-0813">Transport</keyword>
<dbReference type="eggNOG" id="COG2252">
    <property type="taxonomic scope" value="Bacteria"/>
</dbReference>
<dbReference type="PATRIC" id="fig|1238182.3.peg.1834"/>